<keyword evidence="6" id="KW-1185">Reference proteome</keyword>
<keyword evidence="3" id="KW-1133">Transmembrane helix</keyword>
<comment type="subcellular location">
    <subcellularLocation>
        <location evidence="1">Membrane</location>
        <topology evidence="1">Multi-pass membrane protein</topology>
    </subcellularLocation>
</comment>
<sequence>MTSTEITAAGPAGKLEKDEQEVALRASNGKERIHGEEKDTPVPGYQDFQLSWTGRLIFFTLAVLSLMVSLDGTSISVALPVMASELHGSAMESFWTGTSFLLCSTVFQPATATLSSIFGRRPMINASLVLFLVGALVAGLANNFTEMLVGRCIQGVGGGGLAMLSEVIVTDLVPLRLRGNYYGILSAMYSLGSVLGPIVGGGFSENITWRWLFYINFPFIGIAAMFTVFFFRLATPSGSLKSKLVRIDWIGTVLFVGSVSSFLIPLSWGGVMYDWESWRTLVPLTVGAVGIAVFIAYECYVPAEPMIPQSVFNNRSAAIAFAASGIQGLILWCNLYYIPLYYEAARGFKPIITGVALFPETFTVAPAAVICGFIITITGRYRWGLWMGWTICTIGLGLLCLLKVHTSTAGWIFLNIPCGLGMGIVTAAVVCTVQASATNKNLTVAVAMVVFFRAFGQAIGIAVGGVIFQNQMRHHLLKYPEFAAHAVELSRDAASLVTVIKGIPSAEAQEHLKVAYTDSLRIIWATMCAISGVATFMCAFVKKYDLNRALIADLGLVETREDDAEKQSR</sequence>
<dbReference type="InterPro" id="IPR011701">
    <property type="entry name" value="MFS"/>
</dbReference>
<keyword evidence="4" id="KW-0472">Membrane</keyword>
<keyword evidence="2" id="KW-0812">Transmembrane</keyword>
<protein>
    <submittedName>
        <fullName evidence="5">MFS general substrate transporter</fullName>
    </submittedName>
</protein>
<dbReference type="FunFam" id="1.20.1720.10:FF:000018">
    <property type="entry name" value="Putative MFS multidrug transporter"/>
    <property type="match status" value="1"/>
</dbReference>
<evidence type="ECO:0000256" key="1">
    <source>
        <dbReference type="ARBA" id="ARBA00004141"/>
    </source>
</evidence>
<dbReference type="Gene3D" id="1.20.1720.10">
    <property type="entry name" value="Multidrug resistance protein D"/>
    <property type="match status" value="1"/>
</dbReference>
<dbReference type="InterPro" id="IPR020846">
    <property type="entry name" value="MFS_dom"/>
</dbReference>
<evidence type="ECO:0000313" key="6">
    <source>
        <dbReference type="Proteomes" id="UP000452235"/>
    </source>
</evidence>
<dbReference type="AlphaFoldDB" id="A0A5M3Z9Q5"/>
<dbReference type="FunFam" id="1.20.1250.20:FF:000786">
    <property type="entry name" value="MFS multidrug transporter, putative"/>
    <property type="match status" value="1"/>
</dbReference>
<proteinExistence type="predicted"/>
<organism evidence="5 6">
    <name type="scientific">Aspergillus terreus</name>
    <dbReference type="NCBI Taxonomy" id="33178"/>
    <lineage>
        <taxon>Eukaryota</taxon>
        <taxon>Fungi</taxon>
        <taxon>Dikarya</taxon>
        <taxon>Ascomycota</taxon>
        <taxon>Pezizomycotina</taxon>
        <taxon>Eurotiomycetes</taxon>
        <taxon>Eurotiomycetidae</taxon>
        <taxon>Eurotiales</taxon>
        <taxon>Aspergillaceae</taxon>
        <taxon>Aspergillus</taxon>
        <taxon>Aspergillus subgen. Circumdati</taxon>
    </lineage>
</organism>
<dbReference type="SUPFAM" id="SSF103473">
    <property type="entry name" value="MFS general substrate transporter"/>
    <property type="match status" value="1"/>
</dbReference>
<evidence type="ECO:0000256" key="2">
    <source>
        <dbReference type="ARBA" id="ARBA00022692"/>
    </source>
</evidence>
<dbReference type="PRINTS" id="PR01036">
    <property type="entry name" value="TCRTETB"/>
</dbReference>
<dbReference type="PANTHER" id="PTHR23501">
    <property type="entry name" value="MAJOR FACILITATOR SUPERFAMILY"/>
    <property type="match status" value="1"/>
</dbReference>
<comment type="caution">
    <text evidence="5">The sequence shown here is derived from an EMBL/GenBank/DDBJ whole genome shotgun (WGS) entry which is preliminary data.</text>
</comment>
<evidence type="ECO:0000256" key="3">
    <source>
        <dbReference type="ARBA" id="ARBA00022989"/>
    </source>
</evidence>
<name>A0A5M3Z9Q5_ASPTE</name>
<dbReference type="InterPro" id="IPR036259">
    <property type="entry name" value="MFS_trans_sf"/>
</dbReference>
<dbReference type="Pfam" id="PF07690">
    <property type="entry name" value="MFS_1"/>
    <property type="match status" value="1"/>
</dbReference>
<dbReference type="GO" id="GO:0005886">
    <property type="term" value="C:plasma membrane"/>
    <property type="evidence" value="ECO:0007669"/>
    <property type="project" value="TreeGrafter"/>
</dbReference>
<evidence type="ECO:0000313" key="5">
    <source>
        <dbReference type="EMBL" id="GFF19418.1"/>
    </source>
</evidence>
<dbReference type="GO" id="GO:0022857">
    <property type="term" value="F:transmembrane transporter activity"/>
    <property type="evidence" value="ECO:0007669"/>
    <property type="project" value="InterPro"/>
</dbReference>
<dbReference type="PROSITE" id="PS50850">
    <property type="entry name" value="MFS"/>
    <property type="match status" value="1"/>
</dbReference>
<dbReference type="Gene3D" id="1.20.1250.20">
    <property type="entry name" value="MFS general substrate transporter like domains"/>
    <property type="match status" value="1"/>
</dbReference>
<dbReference type="VEuPathDB" id="FungiDB:ATEG_08665"/>
<dbReference type="EMBL" id="BLJY01000010">
    <property type="protein sequence ID" value="GFF19418.1"/>
    <property type="molecule type" value="Genomic_DNA"/>
</dbReference>
<gene>
    <name evidence="5" type="ORF">ATEIFO6365_0010019100</name>
</gene>
<dbReference type="PANTHER" id="PTHR23501:SF59">
    <property type="entry name" value="MAJOR FACILITATOR SUPERFAMILY (MFS) PROFILE DOMAIN-CONTAINING PROTEIN-RELATED"/>
    <property type="match status" value="1"/>
</dbReference>
<dbReference type="Proteomes" id="UP000452235">
    <property type="component" value="Unassembled WGS sequence"/>
</dbReference>
<accession>A0A5M3Z9Q5</accession>
<reference evidence="5 6" key="1">
    <citation type="submission" date="2020-01" db="EMBL/GenBank/DDBJ databases">
        <title>Aspergillus terreus IFO 6365 whole genome shotgun sequence.</title>
        <authorList>
            <person name="Kanamasa S."/>
            <person name="Takahashi H."/>
        </authorList>
    </citation>
    <scope>NUCLEOTIDE SEQUENCE [LARGE SCALE GENOMIC DNA]</scope>
    <source>
        <strain evidence="5 6">IFO 6365</strain>
    </source>
</reference>
<dbReference type="OrthoDB" id="2351791at2759"/>
<evidence type="ECO:0000256" key="4">
    <source>
        <dbReference type="ARBA" id="ARBA00023136"/>
    </source>
</evidence>